<protein>
    <recommendedName>
        <fullName evidence="4">Baseplate protein J-like domain-containing protein</fullName>
    </recommendedName>
</protein>
<feature type="transmembrane region" description="Helical" evidence="1">
    <location>
        <begin position="49"/>
        <end position="71"/>
    </location>
</feature>
<sequence>MPKNLFQDMVRVKRASREIQAPPKQEIELEPIRPRIDPPQEITKPRKRYTLWLVAIISLLFFLVAISYLFLNATIVVNPRMQDLSLNENLFSIKGAGSEALPFDLIILSGEENQTVSVGEKKDVSERSKGVVLIYNAFSSVTQRLDIDTRLEGSNGKIYKTEKQIVVPSMKGNTPGSTLVGIYATEAGEEYNSGPLDFTIVGFKGTPKYSKFYARSKGDITGGFKGQASIISEAQKSEVIDSLKTTLQAKLLQKATDQIPDGFILFKDAVFLDVDESSINLFSTATSSNNVLPITLKGTLYGVLFDETKLTKKIAESKISKYDGSAIFIPNIRDLSFSFLIPKVNSVEAGFQEAFSFKDLQAINFNLSGTAKIVYRLDEAKFATDLLGKSKKDFKQILSQYPNIDSADLSINPFWKTTLPDKAKDIKVIVNYPK</sequence>
<comment type="caution">
    <text evidence="2">The sequence shown here is derived from an EMBL/GenBank/DDBJ whole genome shotgun (WGS) entry which is preliminary data.</text>
</comment>
<accession>A0A1F6XK86</accession>
<keyword evidence="1" id="KW-0812">Transmembrane</keyword>
<evidence type="ECO:0008006" key="4">
    <source>
        <dbReference type="Google" id="ProtNLM"/>
    </source>
</evidence>
<gene>
    <name evidence="2" type="ORF">A3A03_03520</name>
</gene>
<keyword evidence="1" id="KW-1133">Transmembrane helix</keyword>
<dbReference type="AlphaFoldDB" id="A0A1F6XK86"/>
<dbReference type="EMBL" id="MFUX01000017">
    <property type="protein sequence ID" value="OGI94570.1"/>
    <property type="molecule type" value="Genomic_DNA"/>
</dbReference>
<name>A0A1F6XK86_9BACT</name>
<dbReference type="STRING" id="1801773.A3A03_03520"/>
<evidence type="ECO:0000313" key="2">
    <source>
        <dbReference type="EMBL" id="OGI94570.1"/>
    </source>
</evidence>
<reference evidence="2 3" key="1">
    <citation type="journal article" date="2016" name="Nat. Commun.">
        <title>Thousands of microbial genomes shed light on interconnected biogeochemical processes in an aquifer system.</title>
        <authorList>
            <person name="Anantharaman K."/>
            <person name="Brown C.T."/>
            <person name="Hug L.A."/>
            <person name="Sharon I."/>
            <person name="Castelle C.J."/>
            <person name="Probst A.J."/>
            <person name="Thomas B.C."/>
            <person name="Singh A."/>
            <person name="Wilkins M.J."/>
            <person name="Karaoz U."/>
            <person name="Brodie E.L."/>
            <person name="Williams K.H."/>
            <person name="Hubbard S.S."/>
            <person name="Banfield J.F."/>
        </authorList>
    </citation>
    <scope>NUCLEOTIDE SEQUENCE [LARGE SCALE GENOMIC DNA]</scope>
</reference>
<organism evidence="2 3">
    <name type="scientific">Candidatus Nomurabacteria bacterium RIFCSPLOWO2_01_FULL_40_18</name>
    <dbReference type="NCBI Taxonomy" id="1801773"/>
    <lineage>
        <taxon>Bacteria</taxon>
        <taxon>Candidatus Nomuraibacteriota</taxon>
    </lineage>
</organism>
<proteinExistence type="predicted"/>
<evidence type="ECO:0000313" key="3">
    <source>
        <dbReference type="Proteomes" id="UP000176629"/>
    </source>
</evidence>
<keyword evidence="1" id="KW-0472">Membrane</keyword>
<dbReference type="Proteomes" id="UP000176629">
    <property type="component" value="Unassembled WGS sequence"/>
</dbReference>
<evidence type="ECO:0000256" key="1">
    <source>
        <dbReference type="SAM" id="Phobius"/>
    </source>
</evidence>